<reference evidence="3" key="1">
    <citation type="journal article" date="2020" name="Nat. Commun.">
        <title>Large-scale genome sequencing of mycorrhizal fungi provides insights into the early evolution of symbiotic traits.</title>
        <authorList>
            <person name="Miyauchi S."/>
            <person name="Kiss E."/>
            <person name="Kuo A."/>
            <person name="Drula E."/>
            <person name="Kohler A."/>
            <person name="Sanchez-Garcia M."/>
            <person name="Morin E."/>
            <person name="Andreopoulos B."/>
            <person name="Barry K.W."/>
            <person name="Bonito G."/>
            <person name="Buee M."/>
            <person name="Carver A."/>
            <person name="Chen C."/>
            <person name="Cichocki N."/>
            <person name="Clum A."/>
            <person name="Culley D."/>
            <person name="Crous P.W."/>
            <person name="Fauchery L."/>
            <person name="Girlanda M."/>
            <person name="Hayes R.D."/>
            <person name="Keri Z."/>
            <person name="LaButti K."/>
            <person name="Lipzen A."/>
            <person name="Lombard V."/>
            <person name="Magnuson J."/>
            <person name="Maillard F."/>
            <person name="Murat C."/>
            <person name="Nolan M."/>
            <person name="Ohm R.A."/>
            <person name="Pangilinan J."/>
            <person name="Pereira M.F."/>
            <person name="Perotto S."/>
            <person name="Peter M."/>
            <person name="Pfister S."/>
            <person name="Riley R."/>
            <person name="Sitrit Y."/>
            <person name="Stielow J.B."/>
            <person name="Szollosi G."/>
            <person name="Zifcakova L."/>
            <person name="Stursova M."/>
            <person name="Spatafora J.W."/>
            <person name="Tedersoo L."/>
            <person name="Vaario L.M."/>
            <person name="Yamada A."/>
            <person name="Yan M."/>
            <person name="Wang P."/>
            <person name="Xu J."/>
            <person name="Bruns T."/>
            <person name="Baldrian P."/>
            <person name="Vilgalys R."/>
            <person name="Dunand C."/>
            <person name="Henrissat B."/>
            <person name="Grigoriev I.V."/>
            <person name="Hibbett D."/>
            <person name="Nagy L.G."/>
            <person name="Martin F.M."/>
        </authorList>
    </citation>
    <scope>NUCLEOTIDE SEQUENCE</scope>
    <source>
        <strain evidence="3">UH-Tt-Lm1</strain>
    </source>
</reference>
<evidence type="ECO:0000256" key="1">
    <source>
        <dbReference type="SAM" id="MobiDB-lite"/>
    </source>
</evidence>
<dbReference type="EMBL" id="WIUZ02000024">
    <property type="protein sequence ID" value="KAF9778134.1"/>
    <property type="molecule type" value="Genomic_DNA"/>
</dbReference>
<accession>A0A9P6H3G9</accession>
<evidence type="ECO:0000313" key="4">
    <source>
        <dbReference type="Proteomes" id="UP000736335"/>
    </source>
</evidence>
<keyword evidence="4" id="KW-1185">Reference proteome</keyword>
<dbReference type="Pfam" id="PF20209">
    <property type="entry name" value="DUF6570"/>
    <property type="match status" value="1"/>
</dbReference>
<comment type="caution">
    <text evidence="3">The sequence shown here is derived from an EMBL/GenBank/DDBJ whole genome shotgun (WGS) entry which is preliminary data.</text>
</comment>
<proteinExistence type="predicted"/>
<gene>
    <name evidence="3" type="ORF">BJ322DRAFT_1015049</name>
</gene>
<evidence type="ECO:0000259" key="2">
    <source>
        <dbReference type="Pfam" id="PF20209"/>
    </source>
</evidence>
<evidence type="ECO:0000313" key="3">
    <source>
        <dbReference type="EMBL" id="KAF9778134.1"/>
    </source>
</evidence>
<dbReference type="InterPro" id="IPR046700">
    <property type="entry name" value="DUF6570"/>
</dbReference>
<dbReference type="AlphaFoldDB" id="A0A9P6H3G9"/>
<reference evidence="3" key="2">
    <citation type="submission" date="2020-11" db="EMBL/GenBank/DDBJ databases">
        <authorList>
            <consortium name="DOE Joint Genome Institute"/>
            <person name="Kuo A."/>
            <person name="Miyauchi S."/>
            <person name="Kiss E."/>
            <person name="Drula E."/>
            <person name="Kohler A."/>
            <person name="Sanchez-Garcia M."/>
            <person name="Andreopoulos B."/>
            <person name="Barry K.W."/>
            <person name="Bonito G."/>
            <person name="Buee M."/>
            <person name="Carver A."/>
            <person name="Chen C."/>
            <person name="Cichocki N."/>
            <person name="Clum A."/>
            <person name="Culley D."/>
            <person name="Crous P.W."/>
            <person name="Fauchery L."/>
            <person name="Girlanda M."/>
            <person name="Hayes R."/>
            <person name="Keri Z."/>
            <person name="Labutti K."/>
            <person name="Lipzen A."/>
            <person name="Lombard V."/>
            <person name="Magnuson J."/>
            <person name="Maillard F."/>
            <person name="Morin E."/>
            <person name="Murat C."/>
            <person name="Nolan M."/>
            <person name="Ohm R."/>
            <person name="Pangilinan J."/>
            <person name="Pereira M."/>
            <person name="Perotto S."/>
            <person name="Peter M."/>
            <person name="Riley R."/>
            <person name="Sitrit Y."/>
            <person name="Stielow B."/>
            <person name="Szollosi G."/>
            <person name="Zifcakova L."/>
            <person name="Stursova M."/>
            <person name="Spatafora J.W."/>
            <person name="Tedersoo L."/>
            <person name="Vaario L.-M."/>
            <person name="Yamada A."/>
            <person name="Yan M."/>
            <person name="Wang P."/>
            <person name="Xu J."/>
            <person name="Bruns T."/>
            <person name="Baldrian P."/>
            <person name="Vilgalys R."/>
            <person name="Henrissat B."/>
            <person name="Grigoriev I.V."/>
            <person name="Hibbett D."/>
            <person name="Nagy L.G."/>
            <person name="Martin F.M."/>
        </authorList>
    </citation>
    <scope>NUCLEOTIDE SEQUENCE</scope>
    <source>
        <strain evidence="3">UH-Tt-Lm1</strain>
    </source>
</reference>
<dbReference type="OrthoDB" id="3257061at2759"/>
<protein>
    <recommendedName>
        <fullName evidence="2">DUF6570 domain-containing protein</fullName>
    </recommendedName>
</protein>
<feature type="region of interest" description="Disordered" evidence="1">
    <location>
        <begin position="228"/>
        <end position="255"/>
    </location>
</feature>
<organism evidence="3 4">
    <name type="scientific">Thelephora terrestris</name>
    <dbReference type="NCBI Taxonomy" id="56493"/>
    <lineage>
        <taxon>Eukaryota</taxon>
        <taxon>Fungi</taxon>
        <taxon>Dikarya</taxon>
        <taxon>Basidiomycota</taxon>
        <taxon>Agaricomycotina</taxon>
        <taxon>Agaricomycetes</taxon>
        <taxon>Thelephorales</taxon>
        <taxon>Thelephoraceae</taxon>
        <taxon>Thelephora</taxon>
    </lineage>
</organism>
<name>A0A9P6H3G9_9AGAM</name>
<dbReference type="Proteomes" id="UP000736335">
    <property type="component" value="Unassembled WGS sequence"/>
</dbReference>
<sequence length="255" mass="27767">MLLSPEGVICQEDRSIANICRECLSDLKRTPSLPPKFSLANNLWIGAVPAELSTLTFPEQLLIAHLYPRVYVFKLFPKSGAGSADGLQRGMRGNVSTYELNAGAVVAMVEGQLMPRPPAVLSSLIAITYIGIGCIPKNWIHSTFRVRCFHVARALAWLKANNPKYYGDIVISQRQLDQLPEDDVPDEILGVIRQSNDTGLIDQESSGYVRTDEIGLSSKLNDPQEAGSEFLIGDQSGSPHLDADTVNSPPCADGM</sequence>
<feature type="domain" description="DUF6570" evidence="2">
    <location>
        <begin position="33"/>
        <end position="177"/>
    </location>
</feature>